<comment type="caution">
    <text evidence="1">The sequence shown here is derived from an EMBL/GenBank/DDBJ whole genome shotgun (WGS) entry which is preliminary data.</text>
</comment>
<name>A0ACC0P1X1_RHOML</name>
<gene>
    <name evidence="1" type="ORF">RHMOL_Rhmol04G0152400</name>
</gene>
<evidence type="ECO:0000313" key="1">
    <source>
        <dbReference type="EMBL" id="KAI8559171.1"/>
    </source>
</evidence>
<keyword evidence="2" id="KW-1185">Reference proteome</keyword>
<evidence type="ECO:0000313" key="2">
    <source>
        <dbReference type="Proteomes" id="UP001062846"/>
    </source>
</evidence>
<protein>
    <submittedName>
        <fullName evidence="1">Uncharacterized protein</fullName>
    </submittedName>
</protein>
<sequence>MVDGRSFLAVANIDGWPANTVAIEKGNKRRDCDVEVKVNSTQSITRYLGRCLVGNMENGVKALQSAMELQRWAQKLWKVTAGVQLSELGGASFLFTLPSAEEAQCAFKGLPLQFWDFEVFKEIGNFCAGFLDVDEETRERKHLCWARIAVLAVPMEIPASTKIPASDEDSANRCGQRRGREWSWVKKGDMGGGTSYRAEDSAIEAEAGMFDMNRTVWSNIYRQPSGKDGPVGVGKSYHVPSDNSEVCMIYKRTSPSLPSPFLFSDEGLVDMSTEGDTLLVVDDFTGGTEFGGKGQLVGGIGEKVVEGQHCDRGGLFSIGGECKGRVVRGCEVGVGEGSVCSRGLELVPYARLVERDVTGGSF</sequence>
<accession>A0ACC0P1X1</accession>
<organism evidence="1 2">
    <name type="scientific">Rhododendron molle</name>
    <name type="common">Chinese azalea</name>
    <name type="synonym">Azalea mollis</name>
    <dbReference type="NCBI Taxonomy" id="49168"/>
    <lineage>
        <taxon>Eukaryota</taxon>
        <taxon>Viridiplantae</taxon>
        <taxon>Streptophyta</taxon>
        <taxon>Embryophyta</taxon>
        <taxon>Tracheophyta</taxon>
        <taxon>Spermatophyta</taxon>
        <taxon>Magnoliopsida</taxon>
        <taxon>eudicotyledons</taxon>
        <taxon>Gunneridae</taxon>
        <taxon>Pentapetalae</taxon>
        <taxon>asterids</taxon>
        <taxon>Ericales</taxon>
        <taxon>Ericaceae</taxon>
        <taxon>Ericoideae</taxon>
        <taxon>Rhodoreae</taxon>
        <taxon>Rhododendron</taxon>
    </lineage>
</organism>
<dbReference type="Proteomes" id="UP001062846">
    <property type="component" value="Chromosome 4"/>
</dbReference>
<proteinExistence type="predicted"/>
<reference evidence="1" key="1">
    <citation type="submission" date="2022-02" db="EMBL/GenBank/DDBJ databases">
        <title>Plant Genome Project.</title>
        <authorList>
            <person name="Zhang R.-G."/>
        </authorList>
    </citation>
    <scope>NUCLEOTIDE SEQUENCE</scope>
    <source>
        <strain evidence="1">AT1</strain>
    </source>
</reference>
<dbReference type="EMBL" id="CM046391">
    <property type="protein sequence ID" value="KAI8559171.1"/>
    <property type="molecule type" value="Genomic_DNA"/>
</dbReference>